<dbReference type="WormBase" id="Y53G8AR.5">
    <property type="protein sequence ID" value="CE35106"/>
    <property type="gene ID" value="WBGene00021812"/>
</dbReference>
<evidence type="ECO:0000313" key="9">
    <source>
        <dbReference type="Proteomes" id="UP000001940"/>
    </source>
</evidence>
<keyword evidence="4" id="KW-0175">Coiled coil</keyword>
<dbReference type="GO" id="GO:0008270">
    <property type="term" value="F:zinc ion binding"/>
    <property type="evidence" value="ECO:0007669"/>
    <property type="project" value="UniProtKB-KW"/>
</dbReference>
<evidence type="ECO:0000259" key="7">
    <source>
        <dbReference type="PROSITE" id="PS50908"/>
    </source>
</evidence>
<dbReference type="eggNOG" id="KOG4445">
    <property type="taxonomic scope" value="Eukaryota"/>
</dbReference>
<evidence type="ECO:0000256" key="4">
    <source>
        <dbReference type="SAM" id="Coils"/>
    </source>
</evidence>
<dbReference type="UCSC" id="Y53G8AR.5">
    <property type="organism name" value="c. elegans"/>
</dbReference>
<dbReference type="PRO" id="PR:Q9N3F9"/>
<evidence type="ECO:0000256" key="5">
    <source>
        <dbReference type="SAM" id="MobiDB-lite"/>
    </source>
</evidence>
<gene>
    <name evidence="8" type="ORF">CELE_Y53G8AR.5</name>
    <name evidence="8 10" type="ORF">Y53G8AR.5</name>
</gene>
<protein>
    <submittedName>
        <fullName evidence="8">RING-type domain-containing protein</fullName>
    </submittedName>
</protein>
<dbReference type="EMBL" id="BX284603">
    <property type="protein sequence ID" value="CCD73813.1"/>
    <property type="molecule type" value="Genomic_DNA"/>
</dbReference>
<dbReference type="OMA" id="LYDIFQM"/>
<evidence type="ECO:0000313" key="8">
    <source>
        <dbReference type="EMBL" id="CCD73813.1"/>
    </source>
</evidence>
<evidence type="ECO:0000256" key="3">
    <source>
        <dbReference type="PROSITE-ProRule" id="PRU00175"/>
    </source>
</evidence>
<dbReference type="PhylomeDB" id="Q9N3F9"/>
<dbReference type="HOGENOM" id="CLU_068324_0_0_1"/>
<dbReference type="STRING" id="6239.Y53G8AR.5.1"/>
<dbReference type="SUPFAM" id="SSF57850">
    <property type="entry name" value="RING/U-box"/>
    <property type="match status" value="1"/>
</dbReference>
<dbReference type="FunCoup" id="Q9N3F9">
    <property type="interactions" value="464"/>
</dbReference>
<dbReference type="Bgee" id="WBGene00021812">
    <property type="expression patterns" value="Expressed in germ line (C elegans) and 4 other cell types or tissues"/>
</dbReference>
<dbReference type="CTD" id="190241"/>
<dbReference type="RefSeq" id="NP_497688.2">
    <property type="nucleotide sequence ID" value="NM_065287.2"/>
</dbReference>
<dbReference type="PaxDb" id="6239-Y53G8AR.5"/>
<evidence type="ECO:0000256" key="1">
    <source>
        <dbReference type="ARBA" id="ARBA00022771"/>
    </source>
</evidence>
<reference evidence="8 9" key="1">
    <citation type="journal article" date="1998" name="Science">
        <title>Genome sequence of the nematode C. elegans: a platform for investigating biology.</title>
        <authorList>
            <consortium name="The C. elegans sequencing consortium"/>
            <person name="Sulson J.E."/>
            <person name="Waterston R."/>
        </authorList>
    </citation>
    <scope>NUCLEOTIDE SEQUENCE [LARGE SCALE GENOMIC DNA]</scope>
    <source>
        <strain evidence="8 9">Bristol N2</strain>
    </source>
</reference>
<dbReference type="FunFam" id="3.10.110.10:FF:000168">
    <property type="entry name" value="Predicted protein"/>
    <property type="match status" value="1"/>
</dbReference>
<dbReference type="PROSITE" id="PS50908">
    <property type="entry name" value="RWD"/>
    <property type="match status" value="1"/>
</dbReference>
<dbReference type="GO" id="GO:0061630">
    <property type="term" value="F:ubiquitin protein ligase activity"/>
    <property type="evidence" value="ECO:0000318"/>
    <property type="project" value="GO_Central"/>
</dbReference>
<dbReference type="Pfam" id="PF05773">
    <property type="entry name" value="RWD"/>
    <property type="match status" value="1"/>
</dbReference>
<dbReference type="GO" id="GO:0072344">
    <property type="term" value="P:rescue of stalled ribosome"/>
    <property type="evidence" value="ECO:0000318"/>
    <property type="project" value="GO_Central"/>
</dbReference>
<dbReference type="OrthoDB" id="432311at2759"/>
<evidence type="ECO:0000313" key="10">
    <source>
        <dbReference type="WormBase" id="Y53G8AR.5"/>
    </source>
</evidence>
<accession>Q9N3F9</accession>
<dbReference type="SMART" id="SM00591">
    <property type="entry name" value="RWD"/>
    <property type="match status" value="1"/>
</dbReference>
<dbReference type="InterPro" id="IPR013083">
    <property type="entry name" value="Znf_RING/FYVE/PHD"/>
</dbReference>
<dbReference type="Gene3D" id="3.10.110.10">
    <property type="entry name" value="Ubiquitin Conjugating Enzyme"/>
    <property type="match status" value="1"/>
</dbReference>
<keyword evidence="1 3" id="KW-0863">Zinc-finger</keyword>
<dbReference type="InterPro" id="IPR016135">
    <property type="entry name" value="UBQ-conjugating_enzyme/RWD"/>
</dbReference>
<feature type="domain" description="RWD" evidence="7">
    <location>
        <begin position="6"/>
        <end position="112"/>
    </location>
</feature>
<dbReference type="GO" id="GO:0005634">
    <property type="term" value="C:nucleus"/>
    <property type="evidence" value="ECO:0000318"/>
    <property type="project" value="GO_Central"/>
</dbReference>
<dbReference type="PROSITE" id="PS50089">
    <property type="entry name" value="ZF_RING_2"/>
    <property type="match status" value="1"/>
</dbReference>
<dbReference type="Gene3D" id="3.30.40.10">
    <property type="entry name" value="Zinc/RING finger domain, C3HC4 (zinc finger)"/>
    <property type="match status" value="1"/>
</dbReference>
<dbReference type="SMART" id="SM00184">
    <property type="entry name" value="RING"/>
    <property type="match status" value="1"/>
</dbReference>
<feature type="domain" description="RING-type" evidence="6">
    <location>
        <begin position="119"/>
        <end position="181"/>
    </location>
</feature>
<dbReference type="InParanoid" id="Q9N3F9"/>
<dbReference type="SMR" id="Q9N3F9"/>
<evidence type="ECO:0000259" key="6">
    <source>
        <dbReference type="PROSITE" id="PS50089"/>
    </source>
</evidence>
<name>Q9N3F9_CAEEL</name>
<dbReference type="GeneID" id="190241"/>
<dbReference type="PANTHER" id="PTHR13198:SF4">
    <property type="entry name" value="E3 UBIQUITIN-PROTEIN LIGASE RNF25"/>
    <property type="match status" value="1"/>
</dbReference>
<dbReference type="PANTHER" id="PTHR13198">
    <property type="entry name" value="RING FINGER PROTEIN 25"/>
    <property type="match status" value="1"/>
</dbReference>
<dbReference type="AGR" id="WB:WBGene00021812"/>
<keyword evidence="2" id="KW-0862">Zinc</keyword>
<dbReference type="AlphaFoldDB" id="Q9N3F9"/>
<organism evidence="8 9">
    <name type="scientific">Caenorhabditis elegans</name>
    <dbReference type="NCBI Taxonomy" id="6239"/>
    <lineage>
        <taxon>Eukaryota</taxon>
        <taxon>Metazoa</taxon>
        <taxon>Ecdysozoa</taxon>
        <taxon>Nematoda</taxon>
        <taxon>Chromadorea</taxon>
        <taxon>Rhabditida</taxon>
        <taxon>Rhabditina</taxon>
        <taxon>Rhabditomorpha</taxon>
        <taxon>Rhabditoidea</taxon>
        <taxon>Rhabditidae</taxon>
        <taxon>Peloderinae</taxon>
        <taxon>Caenorhabditis</taxon>
    </lineage>
</organism>
<dbReference type="InterPro" id="IPR039133">
    <property type="entry name" value="RNF25"/>
</dbReference>
<dbReference type="GO" id="GO:0006511">
    <property type="term" value="P:ubiquitin-dependent protein catabolic process"/>
    <property type="evidence" value="ECO:0000318"/>
    <property type="project" value="GO_Central"/>
</dbReference>
<feature type="compositionally biased region" description="Acidic residues" evidence="5">
    <location>
        <begin position="270"/>
        <end position="287"/>
    </location>
</feature>
<feature type="region of interest" description="Disordered" evidence="5">
    <location>
        <begin position="266"/>
        <end position="287"/>
    </location>
</feature>
<dbReference type="Reactome" id="R-CEL-983168">
    <property type="pathway name" value="Antigen processing: Ubiquitination &amp; Proteasome degradation"/>
</dbReference>
<dbReference type="InterPro" id="IPR001841">
    <property type="entry name" value="Znf_RING"/>
</dbReference>
<evidence type="ECO:0000256" key="2">
    <source>
        <dbReference type="ARBA" id="ARBA00022833"/>
    </source>
</evidence>
<dbReference type="Proteomes" id="UP000001940">
    <property type="component" value="Chromosome III"/>
</dbReference>
<dbReference type="KEGG" id="cel:CELE_Y53G8AR.5"/>
<keyword evidence="1 3" id="KW-0479">Metal-binding</keyword>
<feature type="coiled-coil region" evidence="4">
    <location>
        <begin position="153"/>
        <end position="214"/>
    </location>
</feature>
<sequence>MESADGEIEALCSIWDGVHVESKLEASRRYLKHKIKSLEDESTSASVLIEMTVSEGYPAVSPTVTLSNPRGIGEPEFRELQRQIQEIIEQNSDEMPIICQIFQHCSDFLTENQHQNMDCSICLICLASSPIIVTACDHFMHFACFNRYLTECLTGLRQEIQDAQKHMKEQVETNIFCPVCRAQLTDSNTIHNYRENVQLMIKNCKKNQKTLKNKKRRSSTTTEDVQKTIKRWHEEQRKLSKIYEKQKEKGGIIDIEEEKKRRQFFIETTTNEETDEAESTDIAENID</sequence>
<proteinExistence type="predicted"/>
<keyword evidence="9" id="KW-1185">Reference proteome</keyword>
<dbReference type="InterPro" id="IPR006575">
    <property type="entry name" value="RWD_dom"/>
</dbReference>
<dbReference type="SUPFAM" id="SSF54495">
    <property type="entry name" value="UBC-like"/>
    <property type="match status" value="1"/>
</dbReference>